<evidence type="ECO:0000256" key="10">
    <source>
        <dbReference type="ARBA" id="ARBA00023306"/>
    </source>
</evidence>
<proteinExistence type="inferred from homology"/>
<dbReference type="InterPro" id="IPR013762">
    <property type="entry name" value="Integrase-like_cat_sf"/>
</dbReference>
<dbReference type="PANTHER" id="PTHR30349">
    <property type="entry name" value="PHAGE INTEGRASE-RELATED"/>
    <property type="match status" value="1"/>
</dbReference>
<dbReference type="PROSITE" id="PS51898">
    <property type="entry name" value="TYR_RECOMBINASE"/>
    <property type="match status" value="1"/>
</dbReference>
<keyword evidence="9" id="KW-0233">DNA recombination</keyword>
<keyword evidence="5" id="KW-0132">Cell division</keyword>
<protein>
    <submittedName>
        <fullName evidence="14">Integrase/recombinase XerD</fullName>
    </submittedName>
</protein>
<dbReference type="InterPro" id="IPR004107">
    <property type="entry name" value="Integrase_SAM-like_N"/>
</dbReference>
<feature type="domain" description="Tyr recombinase" evidence="12">
    <location>
        <begin position="153"/>
        <end position="290"/>
    </location>
</feature>
<comment type="subcellular location">
    <subcellularLocation>
        <location evidence="2">Cytoplasm</location>
    </subcellularLocation>
</comment>
<dbReference type="STRING" id="1121316.SAMN02745207_00856"/>
<sequence>MGENKNCNEEVIIKILGKTDLNLTDQLKLRGVIEEVLYLYDVTTKETSLIVSDLYEKIHYYIAIKRLDGLSQRTLDNYINVLTCFSDKINKPVSSINTADIRMYLAWKSKTIKNTSLNTIRSVLKSFFNWLQREEYIQKNPMDKINTIKVSKRLREALTDEELELLRSACITDREKALVEFAYSTGCRLSEIRDVNVEDINWSEMSLRVIGKGDKERKVYFSVKAKLLLKNYLQSRKGESNALFIATKGSFARLGNRSIQKEISNVASRTKINKAIYPHLLRHTFATLKL</sequence>
<evidence type="ECO:0000256" key="5">
    <source>
        <dbReference type="ARBA" id="ARBA00022618"/>
    </source>
</evidence>
<reference evidence="14 15" key="1">
    <citation type="submission" date="2016-11" db="EMBL/GenBank/DDBJ databases">
        <authorList>
            <person name="Jaros S."/>
            <person name="Januszkiewicz K."/>
            <person name="Wedrychowicz H."/>
        </authorList>
    </citation>
    <scope>NUCLEOTIDE SEQUENCE [LARGE SCALE GENOMIC DNA]</scope>
    <source>
        <strain evidence="14 15">DSM 8605</strain>
    </source>
</reference>
<name>A0A1M5SBW5_9CLOT</name>
<evidence type="ECO:0000256" key="11">
    <source>
        <dbReference type="PROSITE-ProRule" id="PRU01248"/>
    </source>
</evidence>
<dbReference type="InterPro" id="IPR044068">
    <property type="entry name" value="CB"/>
</dbReference>
<keyword evidence="15" id="KW-1185">Reference proteome</keyword>
<dbReference type="GO" id="GO:0006310">
    <property type="term" value="P:DNA recombination"/>
    <property type="evidence" value="ECO:0007669"/>
    <property type="project" value="UniProtKB-KW"/>
</dbReference>
<keyword evidence="7" id="KW-0229">DNA integration</keyword>
<dbReference type="InterPro" id="IPR050090">
    <property type="entry name" value="Tyrosine_recombinase_XerCD"/>
</dbReference>
<dbReference type="InterPro" id="IPR010998">
    <property type="entry name" value="Integrase_recombinase_N"/>
</dbReference>
<dbReference type="SUPFAM" id="SSF56349">
    <property type="entry name" value="DNA breaking-rejoining enzymes"/>
    <property type="match status" value="1"/>
</dbReference>
<dbReference type="GO" id="GO:0007059">
    <property type="term" value="P:chromosome segregation"/>
    <property type="evidence" value="ECO:0007669"/>
    <property type="project" value="UniProtKB-KW"/>
</dbReference>
<dbReference type="GO" id="GO:0051301">
    <property type="term" value="P:cell division"/>
    <property type="evidence" value="ECO:0007669"/>
    <property type="project" value="UniProtKB-KW"/>
</dbReference>
<dbReference type="Pfam" id="PF13495">
    <property type="entry name" value="Phage_int_SAM_4"/>
    <property type="match status" value="1"/>
</dbReference>
<evidence type="ECO:0000256" key="8">
    <source>
        <dbReference type="ARBA" id="ARBA00023125"/>
    </source>
</evidence>
<evidence type="ECO:0000256" key="7">
    <source>
        <dbReference type="ARBA" id="ARBA00022908"/>
    </source>
</evidence>
<keyword evidence="6" id="KW-0159">Chromosome partition</keyword>
<dbReference type="Gene3D" id="1.10.443.10">
    <property type="entry name" value="Intergrase catalytic core"/>
    <property type="match status" value="1"/>
</dbReference>
<dbReference type="InterPro" id="IPR011010">
    <property type="entry name" value="DNA_brk_join_enz"/>
</dbReference>
<evidence type="ECO:0000256" key="4">
    <source>
        <dbReference type="ARBA" id="ARBA00022490"/>
    </source>
</evidence>
<dbReference type="GO" id="GO:0005737">
    <property type="term" value="C:cytoplasm"/>
    <property type="evidence" value="ECO:0007669"/>
    <property type="project" value="UniProtKB-SubCell"/>
</dbReference>
<dbReference type="InterPro" id="IPR002104">
    <property type="entry name" value="Integrase_catalytic"/>
</dbReference>
<keyword evidence="8 11" id="KW-0238">DNA-binding</keyword>
<dbReference type="GO" id="GO:0015074">
    <property type="term" value="P:DNA integration"/>
    <property type="evidence" value="ECO:0007669"/>
    <property type="project" value="UniProtKB-KW"/>
</dbReference>
<evidence type="ECO:0000256" key="1">
    <source>
        <dbReference type="ARBA" id="ARBA00003283"/>
    </source>
</evidence>
<comment type="similarity">
    <text evidence="3">Belongs to the 'phage' integrase family.</text>
</comment>
<evidence type="ECO:0000256" key="2">
    <source>
        <dbReference type="ARBA" id="ARBA00004496"/>
    </source>
</evidence>
<dbReference type="Gene3D" id="1.10.150.130">
    <property type="match status" value="1"/>
</dbReference>
<evidence type="ECO:0000256" key="9">
    <source>
        <dbReference type="ARBA" id="ARBA00023172"/>
    </source>
</evidence>
<dbReference type="PANTHER" id="PTHR30349:SF77">
    <property type="entry name" value="TYROSINE RECOMBINASE XERC"/>
    <property type="match status" value="1"/>
</dbReference>
<gene>
    <name evidence="14" type="ORF">SAMN02745207_00856</name>
</gene>
<dbReference type="EMBL" id="FQXM01000004">
    <property type="protein sequence ID" value="SHH35969.1"/>
    <property type="molecule type" value="Genomic_DNA"/>
</dbReference>
<accession>A0A1M5SBW5</accession>
<comment type="function">
    <text evidence="1">Site-specific tyrosine recombinase, which acts by catalyzing the cutting and rejoining of the recombining DNA molecules.</text>
</comment>
<dbReference type="GO" id="GO:0003677">
    <property type="term" value="F:DNA binding"/>
    <property type="evidence" value="ECO:0007669"/>
    <property type="project" value="UniProtKB-UniRule"/>
</dbReference>
<evidence type="ECO:0000313" key="14">
    <source>
        <dbReference type="EMBL" id="SHH35969.1"/>
    </source>
</evidence>
<evidence type="ECO:0000259" key="12">
    <source>
        <dbReference type="PROSITE" id="PS51898"/>
    </source>
</evidence>
<organism evidence="14 15">
    <name type="scientific">Clostridium grantii DSM 8605</name>
    <dbReference type="NCBI Taxonomy" id="1121316"/>
    <lineage>
        <taxon>Bacteria</taxon>
        <taxon>Bacillati</taxon>
        <taxon>Bacillota</taxon>
        <taxon>Clostridia</taxon>
        <taxon>Eubacteriales</taxon>
        <taxon>Clostridiaceae</taxon>
        <taxon>Clostridium</taxon>
    </lineage>
</organism>
<feature type="domain" description="Core-binding (CB)" evidence="13">
    <location>
        <begin position="52"/>
        <end position="132"/>
    </location>
</feature>
<dbReference type="AlphaFoldDB" id="A0A1M5SBW5"/>
<evidence type="ECO:0000313" key="15">
    <source>
        <dbReference type="Proteomes" id="UP000184447"/>
    </source>
</evidence>
<keyword evidence="4" id="KW-0963">Cytoplasm</keyword>
<dbReference type="PROSITE" id="PS51900">
    <property type="entry name" value="CB"/>
    <property type="match status" value="1"/>
</dbReference>
<evidence type="ECO:0000259" key="13">
    <source>
        <dbReference type="PROSITE" id="PS51900"/>
    </source>
</evidence>
<dbReference type="Proteomes" id="UP000184447">
    <property type="component" value="Unassembled WGS sequence"/>
</dbReference>
<keyword evidence="10" id="KW-0131">Cell cycle</keyword>
<evidence type="ECO:0000256" key="6">
    <source>
        <dbReference type="ARBA" id="ARBA00022829"/>
    </source>
</evidence>
<dbReference type="Pfam" id="PF00589">
    <property type="entry name" value="Phage_integrase"/>
    <property type="match status" value="1"/>
</dbReference>
<evidence type="ECO:0000256" key="3">
    <source>
        <dbReference type="ARBA" id="ARBA00008857"/>
    </source>
</evidence>